<comment type="similarity">
    <text evidence="3">Belongs to the FliM family.</text>
</comment>
<dbReference type="PRINTS" id="PR00955">
    <property type="entry name" value="FLGMOTORFLIM"/>
</dbReference>
<reference evidence="12 13" key="2">
    <citation type="journal article" date="2009" name="Proc. Natl. Acad. Sci. U.S.A.">
        <title>On the chimeric nature, thermophilic origin, and phylogenetic placement of the Thermotogales.</title>
        <authorList>
            <person name="Zhaxybayeva O."/>
            <person name="Swithers K.S."/>
            <person name="Lapierre P."/>
            <person name="Fournier G.P."/>
            <person name="Bickhart D.M."/>
            <person name="DeBoy R.T."/>
            <person name="Nelson K.E."/>
            <person name="Nesbo C.L."/>
            <person name="Doolittle W.F."/>
            <person name="Gogarten J.P."/>
            <person name="Noll K.M."/>
        </authorList>
    </citation>
    <scope>NUCLEOTIDE SEQUENCE [LARGE SCALE GENOMIC DNA]</scope>
    <source>
        <strain evidence="13">ATCC BAA-301 / DSM 14385 / NBRC 107922 / TMO</strain>
    </source>
</reference>
<name>A8F895_PSELT</name>
<dbReference type="SUPFAM" id="SSF101801">
    <property type="entry name" value="Surface presentation of antigens (SPOA)"/>
    <property type="match status" value="1"/>
</dbReference>
<evidence type="ECO:0000259" key="11">
    <source>
        <dbReference type="Pfam" id="PF01052"/>
    </source>
</evidence>
<dbReference type="Gene3D" id="2.30.330.10">
    <property type="entry name" value="SpoA-like"/>
    <property type="match status" value="1"/>
</dbReference>
<keyword evidence="13" id="KW-1185">Reference proteome</keyword>
<dbReference type="InterPro" id="IPR001543">
    <property type="entry name" value="FliN-like_C"/>
</dbReference>
<dbReference type="GO" id="GO:0005886">
    <property type="term" value="C:plasma membrane"/>
    <property type="evidence" value="ECO:0007669"/>
    <property type="project" value="UniProtKB-SubCell"/>
</dbReference>
<dbReference type="AlphaFoldDB" id="A8F895"/>
<dbReference type="InterPro" id="IPR028976">
    <property type="entry name" value="CheC-like_sf"/>
</dbReference>
<dbReference type="PANTHER" id="PTHR30034:SF6">
    <property type="entry name" value="YOP PROTEINS TRANSLOCATION PROTEIN Q"/>
    <property type="match status" value="1"/>
</dbReference>
<evidence type="ECO:0000256" key="2">
    <source>
        <dbReference type="ARBA" id="ARBA00004202"/>
    </source>
</evidence>
<evidence type="ECO:0000256" key="4">
    <source>
        <dbReference type="ARBA" id="ARBA00021898"/>
    </source>
</evidence>
<dbReference type="GO" id="GO:0071978">
    <property type="term" value="P:bacterial-type flagellum-dependent swarming motility"/>
    <property type="evidence" value="ECO:0007669"/>
    <property type="project" value="TreeGrafter"/>
</dbReference>
<dbReference type="Pfam" id="PF02154">
    <property type="entry name" value="FliM"/>
    <property type="match status" value="1"/>
</dbReference>
<proteinExistence type="inferred from homology"/>
<keyword evidence="12" id="KW-0966">Cell projection</keyword>
<comment type="subcellular location">
    <subcellularLocation>
        <location evidence="1">Bacterial flagellum basal body</location>
    </subcellularLocation>
    <subcellularLocation>
        <location evidence="2">Cell membrane</location>
        <topology evidence="2">Peripheral membrane protein</topology>
    </subcellularLocation>
</comment>
<evidence type="ECO:0000256" key="8">
    <source>
        <dbReference type="ARBA" id="ARBA00023136"/>
    </source>
</evidence>
<keyword evidence="6" id="KW-0145">Chemotaxis</keyword>
<evidence type="ECO:0000256" key="7">
    <source>
        <dbReference type="ARBA" id="ARBA00022779"/>
    </source>
</evidence>
<keyword evidence="12" id="KW-0282">Flagellum</keyword>
<keyword evidence="12" id="KW-0969">Cilium</keyword>
<evidence type="ECO:0000256" key="9">
    <source>
        <dbReference type="ARBA" id="ARBA00023143"/>
    </source>
</evidence>
<dbReference type="CDD" id="cd17908">
    <property type="entry name" value="FliM"/>
    <property type="match status" value="1"/>
</dbReference>
<evidence type="ECO:0000256" key="1">
    <source>
        <dbReference type="ARBA" id="ARBA00004117"/>
    </source>
</evidence>
<evidence type="ECO:0000256" key="10">
    <source>
        <dbReference type="NCBIfam" id="TIGR01397"/>
    </source>
</evidence>
<dbReference type="GO" id="GO:0009425">
    <property type="term" value="C:bacterial-type flagellum basal body"/>
    <property type="evidence" value="ECO:0007669"/>
    <property type="project" value="UniProtKB-SubCell"/>
</dbReference>
<dbReference type="NCBIfam" id="TIGR01397">
    <property type="entry name" value="fliM_switch"/>
    <property type="match status" value="1"/>
</dbReference>
<evidence type="ECO:0000256" key="6">
    <source>
        <dbReference type="ARBA" id="ARBA00022500"/>
    </source>
</evidence>
<protein>
    <recommendedName>
        <fullName evidence="4 10">Flagellar motor switch protein FliM</fullName>
    </recommendedName>
</protein>
<dbReference type="Gene3D" id="3.40.1550.10">
    <property type="entry name" value="CheC-like"/>
    <property type="match status" value="1"/>
</dbReference>
<sequence>MSDVLSQDEIDKLLQAISSGEVTVDEIKKEETKKVKLYDFRRPSKFSKEHIRVFDMIHENFARSISTYLSGRVRTFTNINLASIDQISYEEFIRSLPAPSFITVFSAPEFVGSAILEMNLEIFYTILDLILGGPGIPNVKRTPSDIELSIMRKEVMNILTNLSQAWSEVYQFVPTIESVENNPQFVQIAPPNEMILLVSLYVTIAKTEGFLNICWPSSLTEPFMDKLSSRTWFTAKREQLSEKMLEDLKQNVKTMKMKISAILGEAILSVKEILDLEVGDVIRLQTHKDDDVMVEVQSKPKFMARPGVFKGHRAVKVTRILKPEVEENEQ</sequence>
<evidence type="ECO:0000313" key="13">
    <source>
        <dbReference type="Proteomes" id="UP000002016"/>
    </source>
</evidence>
<dbReference type="RefSeq" id="WP_012003855.1">
    <property type="nucleotide sequence ID" value="NC_009828.1"/>
</dbReference>
<dbReference type="KEGG" id="tle:Tlet_1825"/>
<keyword evidence="8" id="KW-0472">Membrane</keyword>
<dbReference type="PIRSF" id="PIRSF002888">
    <property type="entry name" value="FliM"/>
    <property type="match status" value="1"/>
</dbReference>
<gene>
    <name evidence="12" type="ordered locus">Tlet_1825</name>
</gene>
<dbReference type="InterPro" id="IPR001689">
    <property type="entry name" value="Flag_FliM"/>
</dbReference>
<evidence type="ECO:0000256" key="3">
    <source>
        <dbReference type="ARBA" id="ARBA00011049"/>
    </source>
</evidence>
<keyword evidence="9" id="KW-0975">Bacterial flagellum</keyword>
<keyword evidence="5" id="KW-1003">Cell membrane</keyword>
<keyword evidence="7" id="KW-0283">Flagellar rotation</keyword>
<dbReference type="SUPFAM" id="SSF103039">
    <property type="entry name" value="CheC-like"/>
    <property type="match status" value="1"/>
</dbReference>
<dbReference type="PANTHER" id="PTHR30034">
    <property type="entry name" value="FLAGELLAR MOTOR SWITCH PROTEIN FLIM"/>
    <property type="match status" value="1"/>
</dbReference>
<evidence type="ECO:0000313" key="12">
    <source>
        <dbReference type="EMBL" id="ABV34379.1"/>
    </source>
</evidence>
<dbReference type="Proteomes" id="UP000002016">
    <property type="component" value="Chromosome"/>
</dbReference>
<feature type="domain" description="Flagellar motor switch protein FliN-like C-terminal" evidence="11">
    <location>
        <begin position="251"/>
        <end position="321"/>
    </location>
</feature>
<dbReference type="STRING" id="416591.Tlet_1825"/>
<dbReference type="GO" id="GO:0050918">
    <property type="term" value="P:positive chemotaxis"/>
    <property type="evidence" value="ECO:0007669"/>
    <property type="project" value="TreeGrafter"/>
</dbReference>
<dbReference type="InterPro" id="IPR036429">
    <property type="entry name" value="SpoA-like_sf"/>
</dbReference>
<dbReference type="HOGENOM" id="CLU_052646_0_0_0"/>
<accession>A8F895</accession>
<reference evidence="12 13" key="1">
    <citation type="submission" date="2007-08" db="EMBL/GenBank/DDBJ databases">
        <title>Complete sequence of Thermotoga lettingae TMO.</title>
        <authorList>
            <consortium name="US DOE Joint Genome Institute"/>
            <person name="Copeland A."/>
            <person name="Lucas S."/>
            <person name="Lapidus A."/>
            <person name="Barry K."/>
            <person name="Glavina del Rio T."/>
            <person name="Dalin E."/>
            <person name="Tice H."/>
            <person name="Pitluck S."/>
            <person name="Foster B."/>
            <person name="Bruce D."/>
            <person name="Schmutz J."/>
            <person name="Larimer F."/>
            <person name="Land M."/>
            <person name="Hauser L."/>
            <person name="Kyrpides N."/>
            <person name="Mikhailova N."/>
            <person name="Nelson K."/>
            <person name="Gogarten J.P."/>
            <person name="Noll K."/>
            <person name="Richardson P."/>
        </authorList>
    </citation>
    <scope>NUCLEOTIDE SEQUENCE [LARGE SCALE GENOMIC DNA]</scope>
    <source>
        <strain evidence="13">ATCC BAA-301 / DSM 14385 / NBRC 107922 / TMO</strain>
    </source>
</reference>
<dbReference type="EMBL" id="CP000812">
    <property type="protein sequence ID" value="ABV34379.1"/>
    <property type="molecule type" value="Genomic_DNA"/>
</dbReference>
<dbReference type="Pfam" id="PF01052">
    <property type="entry name" value="FliMN_C"/>
    <property type="match status" value="1"/>
</dbReference>
<dbReference type="eggNOG" id="COG1868">
    <property type="taxonomic scope" value="Bacteria"/>
</dbReference>
<organism evidence="12 13">
    <name type="scientific">Pseudothermotoga lettingae (strain ATCC BAA-301 / DSM 14385 / NBRC 107922 / TMO)</name>
    <name type="common">Thermotoga lettingae</name>
    <dbReference type="NCBI Taxonomy" id="416591"/>
    <lineage>
        <taxon>Bacteria</taxon>
        <taxon>Thermotogati</taxon>
        <taxon>Thermotogota</taxon>
        <taxon>Thermotogae</taxon>
        <taxon>Thermotogales</taxon>
        <taxon>Thermotogaceae</taxon>
        <taxon>Pseudothermotoga</taxon>
    </lineage>
</organism>
<evidence type="ECO:0000256" key="5">
    <source>
        <dbReference type="ARBA" id="ARBA00022475"/>
    </source>
</evidence>
<dbReference type="OrthoDB" id="9806941at2"/>
<dbReference type="GO" id="GO:0003774">
    <property type="term" value="F:cytoskeletal motor activity"/>
    <property type="evidence" value="ECO:0007669"/>
    <property type="project" value="InterPro"/>
</dbReference>